<feature type="compositionally biased region" description="Polar residues" evidence="1">
    <location>
        <begin position="62"/>
        <end position="72"/>
    </location>
</feature>
<evidence type="ECO:0000313" key="3">
    <source>
        <dbReference type="Proteomes" id="UP000054560"/>
    </source>
</evidence>
<protein>
    <submittedName>
        <fullName evidence="2">Uncharacterized protein</fullName>
    </submittedName>
</protein>
<gene>
    <name evidence="2" type="ORF">SARC_10479</name>
</gene>
<reference evidence="2 3" key="1">
    <citation type="submission" date="2011-02" db="EMBL/GenBank/DDBJ databases">
        <title>The Genome Sequence of Sphaeroforma arctica JP610.</title>
        <authorList>
            <consortium name="The Broad Institute Genome Sequencing Platform"/>
            <person name="Russ C."/>
            <person name="Cuomo C."/>
            <person name="Young S.K."/>
            <person name="Zeng Q."/>
            <person name="Gargeya S."/>
            <person name="Alvarado L."/>
            <person name="Berlin A."/>
            <person name="Chapman S.B."/>
            <person name="Chen Z."/>
            <person name="Freedman E."/>
            <person name="Gellesch M."/>
            <person name="Goldberg J."/>
            <person name="Griggs A."/>
            <person name="Gujja S."/>
            <person name="Heilman E."/>
            <person name="Heiman D."/>
            <person name="Howarth C."/>
            <person name="Mehta T."/>
            <person name="Neiman D."/>
            <person name="Pearson M."/>
            <person name="Roberts A."/>
            <person name="Saif S."/>
            <person name="Shea T."/>
            <person name="Shenoy N."/>
            <person name="Sisk P."/>
            <person name="Stolte C."/>
            <person name="Sykes S."/>
            <person name="White J."/>
            <person name="Yandava C."/>
            <person name="Burger G."/>
            <person name="Gray M.W."/>
            <person name="Holland P.W.H."/>
            <person name="King N."/>
            <person name="Lang F.B.F."/>
            <person name="Roger A.J."/>
            <person name="Ruiz-Trillo I."/>
            <person name="Haas B."/>
            <person name="Nusbaum C."/>
            <person name="Birren B."/>
        </authorList>
    </citation>
    <scope>NUCLEOTIDE SEQUENCE [LARGE SCALE GENOMIC DNA]</scope>
    <source>
        <strain evidence="2 3">JP610</strain>
    </source>
</reference>
<evidence type="ECO:0000256" key="1">
    <source>
        <dbReference type="SAM" id="MobiDB-lite"/>
    </source>
</evidence>
<dbReference type="AlphaFoldDB" id="A0A0L0FJU5"/>
<feature type="compositionally biased region" description="Basic and acidic residues" evidence="1">
    <location>
        <begin position="31"/>
        <end position="44"/>
    </location>
</feature>
<feature type="region of interest" description="Disordered" evidence="1">
    <location>
        <begin position="30"/>
        <end position="80"/>
    </location>
</feature>
<dbReference type="GeneID" id="25910983"/>
<dbReference type="RefSeq" id="XP_014150949.1">
    <property type="nucleotide sequence ID" value="XM_014295474.1"/>
</dbReference>
<keyword evidence="3" id="KW-1185">Reference proteome</keyword>
<name>A0A0L0FJU5_9EUKA</name>
<feature type="non-terminal residue" evidence="2">
    <location>
        <position position="1"/>
    </location>
</feature>
<sequence length="80" mass="8760">SGDEHTIVRSSESALSSTYRKAKGWIRKGSKSKDYVSYEKRARNDQQVTNSNVPGGEEEGFDSSTAIQARLSTSDDETAT</sequence>
<dbReference type="EMBL" id="KQ242861">
    <property type="protein sequence ID" value="KNC77047.1"/>
    <property type="molecule type" value="Genomic_DNA"/>
</dbReference>
<evidence type="ECO:0000313" key="2">
    <source>
        <dbReference type="EMBL" id="KNC77047.1"/>
    </source>
</evidence>
<dbReference type="Proteomes" id="UP000054560">
    <property type="component" value="Unassembled WGS sequence"/>
</dbReference>
<proteinExistence type="predicted"/>
<organism evidence="2 3">
    <name type="scientific">Sphaeroforma arctica JP610</name>
    <dbReference type="NCBI Taxonomy" id="667725"/>
    <lineage>
        <taxon>Eukaryota</taxon>
        <taxon>Ichthyosporea</taxon>
        <taxon>Ichthyophonida</taxon>
        <taxon>Sphaeroforma</taxon>
    </lineage>
</organism>
<accession>A0A0L0FJU5</accession>